<dbReference type="KEGG" id="tva:4753596"/>
<dbReference type="SMR" id="A2FGX5"/>
<dbReference type="Proteomes" id="UP000001542">
    <property type="component" value="Unassembled WGS sequence"/>
</dbReference>
<dbReference type="InterPro" id="IPR041183">
    <property type="entry name" value="Cyclophilin-like"/>
</dbReference>
<dbReference type="RefSeq" id="XP_001308764.1">
    <property type="nucleotide sequence ID" value="XM_001308763.1"/>
</dbReference>
<evidence type="ECO:0000313" key="3">
    <source>
        <dbReference type="EMBL" id="EAX95834.1"/>
    </source>
</evidence>
<keyword evidence="4" id="KW-1185">Reference proteome</keyword>
<proteinExistence type="predicted"/>
<keyword evidence="1" id="KW-1133">Transmembrane helix</keyword>
<evidence type="ECO:0000259" key="2">
    <source>
        <dbReference type="Pfam" id="PF18050"/>
    </source>
</evidence>
<evidence type="ECO:0000256" key="1">
    <source>
        <dbReference type="SAM" id="Phobius"/>
    </source>
</evidence>
<keyword evidence="1" id="KW-0472">Membrane</keyword>
<dbReference type="VEuPathDB" id="TrichDB:TVAG_425860"/>
<dbReference type="InParanoid" id="A2FGX5"/>
<evidence type="ECO:0000313" key="4">
    <source>
        <dbReference type="Proteomes" id="UP000001542"/>
    </source>
</evidence>
<dbReference type="VEuPathDB" id="TrichDB:TVAGG3_1056260"/>
<sequence>MLLQLTIGSSILFAEFANNTSADGLREKLSNSSITLDISDYSKFEKVGELGFTLPRNDEDITTQYGDLILYLGKRFVIYYDVNHWSLTRLGKIMNITQDKLKSILGEGDVTVTLCLAENSSITTKCNESPVKPNSNNHKTTIIIVCTVVAVVVVVAIVVISIIIYKKRKN</sequence>
<feature type="domain" description="Cyclophilin-like" evidence="2">
    <location>
        <begin position="5"/>
        <end position="114"/>
    </location>
</feature>
<accession>A2FGX5</accession>
<organism evidence="3 4">
    <name type="scientific">Trichomonas vaginalis (strain ATCC PRA-98 / G3)</name>
    <dbReference type="NCBI Taxonomy" id="412133"/>
    <lineage>
        <taxon>Eukaryota</taxon>
        <taxon>Metamonada</taxon>
        <taxon>Parabasalia</taxon>
        <taxon>Trichomonadida</taxon>
        <taxon>Trichomonadidae</taxon>
        <taxon>Trichomonas</taxon>
    </lineage>
</organism>
<dbReference type="Pfam" id="PF18050">
    <property type="entry name" value="Cyclophil_like2"/>
    <property type="match status" value="1"/>
</dbReference>
<reference evidence="3" key="1">
    <citation type="submission" date="2006-10" db="EMBL/GenBank/DDBJ databases">
        <authorList>
            <person name="Amadeo P."/>
            <person name="Zhao Q."/>
            <person name="Wortman J."/>
            <person name="Fraser-Liggett C."/>
            <person name="Carlton J."/>
        </authorList>
    </citation>
    <scope>NUCLEOTIDE SEQUENCE</scope>
    <source>
        <strain evidence="3">G3</strain>
    </source>
</reference>
<dbReference type="AlphaFoldDB" id="A2FGX5"/>
<feature type="transmembrane region" description="Helical" evidence="1">
    <location>
        <begin position="142"/>
        <end position="165"/>
    </location>
</feature>
<name>A2FGX5_TRIV3</name>
<keyword evidence="1" id="KW-0812">Transmembrane</keyword>
<reference evidence="3" key="2">
    <citation type="journal article" date="2007" name="Science">
        <title>Draft genome sequence of the sexually transmitted pathogen Trichomonas vaginalis.</title>
        <authorList>
            <person name="Carlton J.M."/>
            <person name="Hirt R.P."/>
            <person name="Silva J.C."/>
            <person name="Delcher A.L."/>
            <person name="Schatz M."/>
            <person name="Zhao Q."/>
            <person name="Wortman J.R."/>
            <person name="Bidwell S.L."/>
            <person name="Alsmark U.C.M."/>
            <person name="Besteiro S."/>
            <person name="Sicheritz-Ponten T."/>
            <person name="Noel C.J."/>
            <person name="Dacks J.B."/>
            <person name="Foster P.G."/>
            <person name="Simillion C."/>
            <person name="Van de Peer Y."/>
            <person name="Miranda-Saavedra D."/>
            <person name="Barton G.J."/>
            <person name="Westrop G.D."/>
            <person name="Mueller S."/>
            <person name="Dessi D."/>
            <person name="Fiori P.L."/>
            <person name="Ren Q."/>
            <person name="Paulsen I."/>
            <person name="Zhang H."/>
            <person name="Bastida-Corcuera F.D."/>
            <person name="Simoes-Barbosa A."/>
            <person name="Brown M.T."/>
            <person name="Hayes R.D."/>
            <person name="Mukherjee M."/>
            <person name="Okumura C.Y."/>
            <person name="Schneider R."/>
            <person name="Smith A.J."/>
            <person name="Vanacova S."/>
            <person name="Villalvazo M."/>
            <person name="Haas B.J."/>
            <person name="Pertea M."/>
            <person name="Feldblyum T.V."/>
            <person name="Utterback T.R."/>
            <person name="Shu C.L."/>
            <person name="Osoegawa K."/>
            <person name="de Jong P.J."/>
            <person name="Hrdy I."/>
            <person name="Horvathova L."/>
            <person name="Zubacova Z."/>
            <person name="Dolezal P."/>
            <person name="Malik S.B."/>
            <person name="Logsdon J.M. Jr."/>
            <person name="Henze K."/>
            <person name="Gupta A."/>
            <person name="Wang C.C."/>
            <person name="Dunne R.L."/>
            <person name="Upcroft J.A."/>
            <person name="Upcroft P."/>
            <person name="White O."/>
            <person name="Salzberg S.L."/>
            <person name="Tang P."/>
            <person name="Chiu C.-H."/>
            <person name="Lee Y.-S."/>
            <person name="Embley T.M."/>
            <person name="Coombs G.H."/>
            <person name="Mottram J.C."/>
            <person name="Tachezy J."/>
            <person name="Fraser-Liggett C.M."/>
            <person name="Johnson P.J."/>
        </authorList>
    </citation>
    <scope>NUCLEOTIDE SEQUENCE [LARGE SCALE GENOMIC DNA]</scope>
    <source>
        <strain evidence="3">G3</strain>
    </source>
</reference>
<gene>
    <name evidence="3" type="ORF">TVAG_425860</name>
</gene>
<dbReference type="EMBL" id="DS113786">
    <property type="protein sequence ID" value="EAX95834.1"/>
    <property type="molecule type" value="Genomic_DNA"/>
</dbReference>
<protein>
    <recommendedName>
        <fullName evidence="2">Cyclophilin-like domain-containing protein</fullName>
    </recommendedName>
</protein>